<dbReference type="Proteomes" id="UP000193560">
    <property type="component" value="Unassembled WGS sequence"/>
</dbReference>
<evidence type="ECO:0000259" key="5">
    <source>
        <dbReference type="PROSITE" id="PS50040"/>
    </source>
</evidence>
<dbReference type="GO" id="GO:0005737">
    <property type="term" value="C:cytoplasm"/>
    <property type="evidence" value="ECO:0007669"/>
    <property type="project" value="TreeGrafter"/>
</dbReference>
<dbReference type="SUPFAM" id="SSF47616">
    <property type="entry name" value="GST C-terminal domain-like"/>
    <property type="match status" value="1"/>
</dbReference>
<dbReference type="InterPro" id="IPR001662">
    <property type="entry name" value="EF1B_G_C"/>
</dbReference>
<reference evidence="8 9" key="1">
    <citation type="submission" date="2016-07" db="EMBL/GenBank/DDBJ databases">
        <title>Pervasive Adenine N6-methylation of Active Genes in Fungi.</title>
        <authorList>
            <consortium name="DOE Joint Genome Institute"/>
            <person name="Mondo S.J."/>
            <person name="Dannebaum R.O."/>
            <person name="Kuo R.C."/>
            <person name="Labutti K."/>
            <person name="Haridas S."/>
            <person name="Kuo A."/>
            <person name="Salamov A."/>
            <person name="Ahrendt S.R."/>
            <person name="Lipzen A."/>
            <person name="Sullivan W."/>
            <person name="Andreopoulos W.B."/>
            <person name="Clum A."/>
            <person name="Lindquist E."/>
            <person name="Daum C."/>
            <person name="Ramamoorthy G.K."/>
            <person name="Gryganskyi A."/>
            <person name="Culley D."/>
            <person name="Magnuson J.K."/>
            <person name="James T.Y."/>
            <person name="O'Malley M.A."/>
            <person name="Stajich J.E."/>
            <person name="Spatafora J.W."/>
            <person name="Visel A."/>
            <person name="Grigoriev I.V."/>
        </authorList>
    </citation>
    <scope>NUCLEOTIDE SEQUENCE [LARGE SCALE GENOMIC DNA]</scope>
    <source>
        <strain evidence="8 9">NRRL 1336</strain>
    </source>
</reference>
<dbReference type="SFLD" id="SFLDG00358">
    <property type="entry name" value="Main_(cytGST)"/>
    <property type="match status" value="1"/>
</dbReference>
<proteinExistence type="predicted"/>
<feature type="compositionally biased region" description="Basic and acidic residues" evidence="4">
    <location>
        <begin position="219"/>
        <end position="246"/>
    </location>
</feature>
<dbReference type="PANTHER" id="PTHR43986:SF1">
    <property type="entry name" value="ELONGATION FACTOR 1-GAMMA"/>
    <property type="match status" value="1"/>
</dbReference>
<dbReference type="GO" id="GO:0003746">
    <property type="term" value="F:translation elongation factor activity"/>
    <property type="evidence" value="ECO:0007669"/>
    <property type="project" value="UniProtKB-UniRule"/>
</dbReference>
<dbReference type="CDD" id="cd03181">
    <property type="entry name" value="GST_C_EF1Bgamma_like"/>
    <property type="match status" value="1"/>
</dbReference>
<gene>
    <name evidence="8" type="ORF">BCR42DRAFT_406277</name>
</gene>
<dbReference type="FunFam" id="1.20.1050.10:FF:000006">
    <property type="entry name" value="Elongation factor 1 gamma"/>
    <property type="match status" value="1"/>
</dbReference>
<dbReference type="SUPFAM" id="SSF89942">
    <property type="entry name" value="eEF1-gamma domain"/>
    <property type="match status" value="1"/>
</dbReference>
<dbReference type="PROSITE" id="PS50040">
    <property type="entry name" value="EF1G_C"/>
    <property type="match status" value="1"/>
</dbReference>
<protein>
    <recommendedName>
        <fullName evidence="10">Elongation factor 1-gamma</fullName>
    </recommendedName>
</protein>
<organism evidence="8 9">
    <name type="scientific">Absidia repens</name>
    <dbReference type="NCBI Taxonomy" id="90262"/>
    <lineage>
        <taxon>Eukaryota</taxon>
        <taxon>Fungi</taxon>
        <taxon>Fungi incertae sedis</taxon>
        <taxon>Mucoromycota</taxon>
        <taxon>Mucoromycotina</taxon>
        <taxon>Mucoromycetes</taxon>
        <taxon>Mucorales</taxon>
        <taxon>Cunninghamellaceae</taxon>
        <taxon>Absidia</taxon>
    </lineage>
</organism>
<keyword evidence="2 3" id="KW-0648">Protein biosynthesis</keyword>
<evidence type="ECO:0000259" key="7">
    <source>
        <dbReference type="PROSITE" id="PS50405"/>
    </source>
</evidence>
<evidence type="ECO:0000256" key="2">
    <source>
        <dbReference type="ARBA" id="ARBA00022917"/>
    </source>
</evidence>
<dbReference type="STRING" id="90262.A0A1X2IW94"/>
<evidence type="ECO:0000313" key="8">
    <source>
        <dbReference type="EMBL" id="ORZ22481.1"/>
    </source>
</evidence>
<dbReference type="Gene3D" id="3.30.70.1010">
    <property type="entry name" value="Translation elongation factor EF1B, gamma chain, conserved domain"/>
    <property type="match status" value="1"/>
</dbReference>
<sequence length="405" mass="46279">MSLGNIKTYPNNSRVAKAQIAAAYNGLTFDVENCEIAAIKTPEYLAKFPMGKVPLFESEKVNLFESSAIAYYAAVQKEDTTLLGATAVEKALVMQYIFFAENELVANISNWMLPLMNIYPYMKPNVDAATEKTKRALDVLNKVLLDKTYLVGESVTLADIAVVTAISNAFKLLLDKPLRDQYKNVTRYFTTLIGKEHFKTYLPEADKLCETPLKYVAPKKEKKETKKQEAAPKKEKKQEAAQDDIPKPAPKPKSKLDLLPPSKFIMDEWKRMYSNNDSDVAMKWFWENHDAEGYSLWKVDYKYNDELTLVFMSNNLIGGFFARLEMARKYAFGSLVVCGENNNNTISGYFLIRGQEVPFEVYDAADYGSYNFVKIEPSQYEEKKDEIYKYMAWENEGFADGKIFK</sequence>
<comment type="caution">
    <text evidence="8">The sequence shown here is derived from an EMBL/GenBank/DDBJ whole genome shotgun (WGS) entry which is preliminary data.</text>
</comment>
<evidence type="ECO:0000256" key="4">
    <source>
        <dbReference type="SAM" id="MobiDB-lite"/>
    </source>
</evidence>
<dbReference type="InterPro" id="IPR004045">
    <property type="entry name" value="Glutathione_S-Trfase_N"/>
</dbReference>
<dbReference type="PROSITE" id="PS50404">
    <property type="entry name" value="GST_NTER"/>
    <property type="match status" value="1"/>
</dbReference>
<dbReference type="GO" id="GO:0005634">
    <property type="term" value="C:nucleus"/>
    <property type="evidence" value="ECO:0007669"/>
    <property type="project" value="TreeGrafter"/>
</dbReference>
<dbReference type="InterPro" id="IPR004046">
    <property type="entry name" value="GST_C"/>
</dbReference>
<dbReference type="Gene3D" id="1.20.1050.10">
    <property type="match status" value="1"/>
</dbReference>
<dbReference type="SUPFAM" id="SSF52833">
    <property type="entry name" value="Thioredoxin-like"/>
    <property type="match status" value="1"/>
</dbReference>
<dbReference type="SFLD" id="SFLDS00019">
    <property type="entry name" value="Glutathione_Transferase_(cytos"/>
    <property type="match status" value="1"/>
</dbReference>
<feature type="region of interest" description="Disordered" evidence="4">
    <location>
        <begin position="219"/>
        <end position="259"/>
    </location>
</feature>
<evidence type="ECO:0000313" key="9">
    <source>
        <dbReference type="Proteomes" id="UP000193560"/>
    </source>
</evidence>
<evidence type="ECO:0000256" key="1">
    <source>
        <dbReference type="ARBA" id="ARBA00022768"/>
    </source>
</evidence>
<accession>A0A1X2IW94</accession>
<dbReference type="Pfam" id="PF00043">
    <property type="entry name" value="GST_C"/>
    <property type="match status" value="1"/>
</dbReference>
<dbReference type="InterPro" id="IPR036433">
    <property type="entry name" value="EF1B_G_C_sf"/>
</dbReference>
<evidence type="ECO:0000259" key="6">
    <source>
        <dbReference type="PROSITE" id="PS50404"/>
    </source>
</evidence>
<dbReference type="PROSITE" id="PS50405">
    <property type="entry name" value="GST_CTER"/>
    <property type="match status" value="1"/>
</dbReference>
<dbReference type="SMART" id="SM01183">
    <property type="entry name" value="EF1G"/>
    <property type="match status" value="1"/>
</dbReference>
<feature type="domain" description="EF-1-gamma C-terminal" evidence="5">
    <location>
        <begin position="252"/>
        <end position="405"/>
    </location>
</feature>
<dbReference type="PANTHER" id="PTHR43986">
    <property type="entry name" value="ELONGATION FACTOR 1-GAMMA"/>
    <property type="match status" value="1"/>
</dbReference>
<dbReference type="FunFam" id="3.30.70.1010:FF:000001">
    <property type="entry name" value="Elongation factor 1-gamma 1"/>
    <property type="match status" value="1"/>
</dbReference>
<evidence type="ECO:0000256" key="3">
    <source>
        <dbReference type="PROSITE-ProRule" id="PRU00519"/>
    </source>
</evidence>
<name>A0A1X2IW94_9FUNG</name>
<dbReference type="OrthoDB" id="249703at2759"/>
<dbReference type="Pfam" id="PF02798">
    <property type="entry name" value="GST_N"/>
    <property type="match status" value="1"/>
</dbReference>
<feature type="domain" description="GST N-terminal" evidence="6">
    <location>
        <begin position="2"/>
        <end position="81"/>
    </location>
</feature>
<feature type="domain" description="GST C-terminal" evidence="7">
    <location>
        <begin position="86"/>
        <end position="213"/>
    </location>
</feature>
<dbReference type="InterPro" id="IPR010987">
    <property type="entry name" value="Glutathione-S-Trfase_C-like"/>
</dbReference>
<dbReference type="Gene3D" id="3.40.30.10">
    <property type="entry name" value="Glutaredoxin"/>
    <property type="match status" value="1"/>
</dbReference>
<keyword evidence="9" id="KW-1185">Reference proteome</keyword>
<dbReference type="InterPro" id="IPR036282">
    <property type="entry name" value="Glutathione-S-Trfase_C_sf"/>
</dbReference>
<keyword evidence="1 3" id="KW-0251">Elongation factor</keyword>
<dbReference type="EMBL" id="MCGE01000004">
    <property type="protein sequence ID" value="ORZ22481.1"/>
    <property type="molecule type" value="Genomic_DNA"/>
</dbReference>
<dbReference type="Pfam" id="PF00647">
    <property type="entry name" value="EF1G"/>
    <property type="match status" value="1"/>
</dbReference>
<dbReference type="InterPro" id="IPR040079">
    <property type="entry name" value="Glutathione_S-Trfase"/>
</dbReference>
<dbReference type="AlphaFoldDB" id="A0A1X2IW94"/>
<evidence type="ECO:0008006" key="10">
    <source>
        <dbReference type="Google" id="ProtNLM"/>
    </source>
</evidence>
<dbReference type="InterPro" id="IPR050802">
    <property type="entry name" value="EF-GSTs"/>
</dbReference>
<dbReference type="InterPro" id="IPR036249">
    <property type="entry name" value="Thioredoxin-like_sf"/>
</dbReference>
<dbReference type="CDD" id="cd03044">
    <property type="entry name" value="GST_N_EF1Bgamma"/>
    <property type="match status" value="1"/>
</dbReference>